<proteinExistence type="predicted"/>
<keyword evidence="1" id="KW-0496">Mitochondrion</keyword>
<sequence length="459" mass="53358">MSPRQFNLYIKSIGNALSHKDNTQKHTLNQLRNRLTTRLRSNDFINEVESFNSGILSKIYEQKQPIQVNYEKCFRLSNYYQSTSFPNVLYQVPLNKIQPNRRSSHLYQQWIGQKILAALRKKHSAYLHAVENASPQLSTLGYLKTVSIAYIHVAKILSLSNLICNNQSADLFNINKLMKDLLKTQFSNLYIMHHNEYRLKKMNWSLLSLVLRDACVTKLLPKMTFLAEKKAFFKKSVLETNTKIIEFLILGNLKLPHQSRTQTTKELKKAILRSLHKYLPVYGAKYHTYLLWWIMGRVRQLVTTPERNTNLKSTKQIALIKAYIRKISIKIGRMPTIRELSTFSKLPADNIASVLEFEPVAYKQISLHNRREAGSENKTQTIADFLRNEGFRNALTLKMPANKIVTPEPNSMPVPVNITKLQAIKKNKKPFQKHQIKTLKYVFDTKPDKIRQLTRTKSL</sequence>
<dbReference type="AlphaFoldDB" id="A0A348AYP3"/>
<accession>A0A348AYP3</accession>
<evidence type="ECO:0000313" key="1">
    <source>
        <dbReference type="EMBL" id="BBD14111.1"/>
    </source>
</evidence>
<geneLocation type="mitochondrion" evidence="1"/>
<dbReference type="EMBL" id="LC369600">
    <property type="protein sequence ID" value="BBD14111.1"/>
    <property type="molecule type" value="Genomic_DNA"/>
</dbReference>
<reference evidence="1" key="1">
    <citation type="journal article" date="2018" name="Sci. Rep.">
        <title>Ophirina amphinema n. gen., n. sp., a New Deeply Branching Discobid with Phylogenetic Affinity to Jakobids.</title>
        <authorList>
            <person name="Yabuki A."/>
            <person name="Gyaltshen Y."/>
            <person name="Heiss A.A."/>
            <person name="Fujikura K."/>
            <person name="Kim E."/>
        </authorList>
    </citation>
    <scope>NUCLEOTIDE SEQUENCE</scope>
    <source>
        <strain evidence="1">JB</strain>
    </source>
</reference>
<gene>
    <name evidence="1" type="primary">rpoD</name>
</gene>
<name>A0A348AYP3_9EUKA</name>
<organism evidence="1">
    <name type="scientific">Ophirina amphinema</name>
    <dbReference type="NCBI Taxonomy" id="2108040"/>
    <lineage>
        <taxon>Eukaryota</taxon>
        <taxon>Discoba</taxon>
        <taxon>Jakobida</taxon>
        <taxon>Ophirinina</taxon>
        <taxon>Ophirinidae</taxon>
        <taxon>Ophirina</taxon>
    </lineage>
</organism>
<protein>
    <submittedName>
        <fullName evidence="1">Sigma-like factor</fullName>
    </submittedName>
</protein>